<accession>A0A9Q3FZK3</accession>
<dbReference type="EMBL" id="AVOT02051403">
    <property type="protein sequence ID" value="MBW0546411.1"/>
    <property type="molecule type" value="Genomic_DNA"/>
</dbReference>
<gene>
    <name evidence="1" type="ORF">O181_086126</name>
</gene>
<dbReference type="AlphaFoldDB" id="A0A9Q3FZK3"/>
<evidence type="ECO:0000313" key="2">
    <source>
        <dbReference type="Proteomes" id="UP000765509"/>
    </source>
</evidence>
<comment type="caution">
    <text evidence="1">The sequence shown here is derived from an EMBL/GenBank/DDBJ whole genome shotgun (WGS) entry which is preliminary data.</text>
</comment>
<organism evidence="1 2">
    <name type="scientific">Austropuccinia psidii MF-1</name>
    <dbReference type="NCBI Taxonomy" id="1389203"/>
    <lineage>
        <taxon>Eukaryota</taxon>
        <taxon>Fungi</taxon>
        <taxon>Dikarya</taxon>
        <taxon>Basidiomycota</taxon>
        <taxon>Pucciniomycotina</taxon>
        <taxon>Pucciniomycetes</taxon>
        <taxon>Pucciniales</taxon>
        <taxon>Sphaerophragmiaceae</taxon>
        <taxon>Austropuccinia</taxon>
    </lineage>
</organism>
<evidence type="ECO:0000313" key="1">
    <source>
        <dbReference type="EMBL" id="MBW0546411.1"/>
    </source>
</evidence>
<reference evidence="1" key="1">
    <citation type="submission" date="2021-03" db="EMBL/GenBank/DDBJ databases">
        <title>Draft genome sequence of rust myrtle Austropuccinia psidii MF-1, a brazilian biotype.</title>
        <authorList>
            <person name="Quecine M.C."/>
            <person name="Pachon D.M.R."/>
            <person name="Bonatelli M.L."/>
            <person name="Correr F.H."/>
            <person name="Franceschini L.M."/>
            <person name="Leite T.F."/>
            <person name="Margarido G.R.A."/>
            <person name="Almeida C.A."/>
            <person name="Ferrarezi J.A."/>
            <person name="Labate C.A."/>
        </authorList>
    </citation>
    <scope>NUCLEOTIDE SEQUENCE</scope>
    <source>
        <strain evidence="1">MF-1</strain>
    </source>
</reference>
<dbReference type="OrthoDB" id="2431447at2759"/>
<keyword evidence="2" id="KW-1185">Reference proteome</keyword>
<sequence>MTLPSIDVETQGQLVGMCQAGLLFRAIAELNNLPLTTVYNTFQKYKQIVTITAQRKSGQPTKLTEFDQQQLSHIITRCRQLTVAQVTSLMTSHNSMGDSQVGETLTNHP</sequence>
<proteinExistence type="predicted"/>
<dbReference type="Proteomes" id="UP000765509">
    <property type="component" value="Unassembled WGS sequence"/>
</dbReference>
<protein>
    <submittedName>
        <fullName evidence="1">Uncharacterized protein</fullName>
    </submittedName>
</protein>
<name>A0A9Q3FZK3_9BASI</name>